<dbReference type="Pfam" id="PF10129">
    <property type="entry name" value="OpgC_C"/>
    <property type="match status" value="1"/>
</dbReference>
<dbReference type="RefSeq" id="WP_175104288.1">
    <property type="nucleotide sequence ID" value="NZ_CADIKM010000005.1"/>
</dbReference>
<dbReference type="PIRSF" id="PIRSF028704">
    <property type="entry name" value="UPC028704"/>
    <property type="match status" value="1"/>
</dbReference>
<dbReference type="PANTHER" id="PTHR38592">
    <property type="entry name" value="BLL4819 PROTEIN"/>
    <property type="match status" value="1"/>
</dbReference>
<feature type="transmembrane region" description="Helical" evidence="1">
    <location>
        <begin position="139"/>
        <end position="160"/>
    </location>
</feature>
<protein>
    <recommendedName>
        <fullName evidence="4">OpgC protein</fullName>
    </recommendedName>
</protein>
<evidence type="ECO:0000313" key="3">
    <source>
        <dbReference type="Proteomes" id="UP000494115"/>
    </source>
</evidence>
<dbReference type="PANTHER" id="PTHR38592:SF3">
    <property type="entry name" value="BLL4819 PROTEIN"/>
    <property type="match status" value="1"/>
</dbReference>
<feature type="transmembrane region" description="Helical" evidence="1">
    <location>
        <begin position="87"/>
        <end position="105"/>
    </location>
</feature>
<dbReference type="AlphaFoldDB" id="A0A6S7B9K6"/>
<dbReference type="EMBL" id="CADIKM010000005">
    <property type="protein sequence ID" value="CAB3783705.1"/>
    <property type="molecule type" value="Genomic_DNA"/>
</dbReference>
<evidence type="ECO:0000256" key="1">
    <source>
        <dbReference type="SAM" id="Phobius"/>
    </source>
</evidence>
<feature type="transmembrane region" description="Helical" evidence="1">
    <location>
        <begin position="291"/>
        <end position="315"/>
    </location>
</feature>
<reference evidence="2 3" key="1">
    <citation type="submission" date="2020-04" db="EMBL/GenBank/DDBJ databases">
        <authorList>
            <person name="De Canck E."/>
        </authorList>
    </citation>
    <scope>NUCLEOTIDE SEQUENCE [LARGE SCALE GENOMIC DNA]</scope>
    <source>
        <strain evidence="2 3">LMG 28138</strain>
    </source>
</reference>
<feature type="transmembrane region" description="Helical" evidence="1">
    <location>
        <begin position="261"/>
        <end position="279"/>
    </location>
</feature>
<dbReference type="InterPro" id="IPR014550">
    <property type="entry name" value="UCP028704_OpgC"/>
</dbReference>
<keyword evidence="1" id="KW-1133">Transmembrane helix</keyword>
<name>A0A6S7B9K6_9BURK</name>
<feature type="transmembrane region" description="Helical" evidence="1">
    <location>
        <begin position="48"/>
        <end position="66"/>
    </location>
</feature>
<gene>
    <name evidence="2" type="ORF">LMG28138_01693</name>
</gene>
<feature type="transmembrane region" description="Helical" evidence="1">
    <location>
        <begin position="167"/>
        <end position="187"/>
    </location>
</feature>
<proteinExistence type="predicted"/>
<feature type="transmembrane region" description="Helical" evidence="1">
    <location>
        <begin position="199"/>
        <end position="217"/>
    </location>
</feature>
<organism evidence="2 3">
    <name type="scientific">Pararobbsia alpina</name>
    <dbReference type="NCBI Taxonomy" id="621374"/>
    <lineage>
        <taxon>Bacteria</taxon>
        <taxon>Pseudomonadati</taxon>
        <taxon>Pseudomonadota</taxon>
        <taxon>Betaproteobacteria</taxon>
        <taxon>Burkholderiales</taxon>
        <taxon>Burkholderiaceae</taxon>
        <taxon>Pararobbsia</taxon>
    </lineage>
</organism>
<evidence type="ECO:0008006" key="4">
    <source>
        <dbReference type="Google" id="ProtNLM"/>
    </source>
</evidence>
<feature type="transmembrane region" description="Helical" evidence="1">
    <location>
        <begin position="229"/>
        <end position="249"/>
    </location>
</feature>
<dbReference type="Proteomes" id="UP000494115">
    <property type="component" value="Unassembled WGS sequence"/>
</dbReference>
<keyword evidence="3" id="KW-1185">Reference proteome</keyword>
<keyword evidence="1" id="KW-0472">Membrane</keyword>
<sequence length="381" mass="41519">MNLPAGRSIDVDFLRGLVLIVIALDHTTGSVLSRLMLHSYAFCDSAEVFVFLGGYASAAAYTAVLARGGPSGATRRFLRRSLEIYRAYLFTALLMLLAGGMLALLNTNKAMLDMVDWHQFVQSPFHELVGIALFRHQPYLSSVLPMYVVFALCVPSLIPFSTRMPAIALAGSALVWVLAPWLAPLVPVAHAGDWAFNPFAWQLMFVLGALCRLHPVTEAFQVSTLGRKLTHLAVAVALAMALAKLFFFVNPLPGEMKENLSIVRVVSFIAIAWLGAQAVRVGAVRWLAQRLPSIVTVGRTGLVCFVAGTVVSLAVDTLTFHGQIHGARGLMVSLAGDGATIVALIGIATLWQRLDARAKTERMTVQAREFVRMQFVRMTRN</sequence>
<evidence type="ECO:0000313" key="2">
    <source>
        <dbReference type="EMBL" id="CAB3783705.1"/>
    </source>
</evidence>
<keyword evidence="1" id="KW-0812">Transmembrane</keyword>
<feature type="transmembrane region" description="Helical" evidence="1">
    <location>
        <begin position="327"/>
        <end position="351"/>
    </location>
</feature>
<feature type="transmembrane region" description="Helical" evidence="1">
    <location>
        <begin position="12"/>
        <end position="36"/>
    </location>
</feature>
<accession>A0A6S7B9K6</accession>